<accession>A0ABQ5N234</accession>
<name>A0ABQ5N234_9CLOT</name>
<feature type="transmembrane region" description="Helical" evidence="1">
    <location>
        <begin position="24"/>
        <end position="49"/>
    </location>
</feature>
<dbReference type="InterPro" id="IPR046088">
    <property type="entry name" value="DUF6106"/>
</dbReference>
<keyword evidence="3" id="KW-1185">Reference proteome</keyword>
<reference evidence="2 3" key="1">
    <citation type="journal article" date="2024" name="Int. J. Syst. Evol. Microbiol.">
        <title>Clostridium omnivorum sp. nov., isolated from anoxic soil under the treatment of reductive soil disinfestation.</title>
        <authorList>
            <person name="Ueki A."/>
            <person name="Tonouchi A."/>
            <person name="Kaku N."/>
            <person name="Honma S."/>
            <person name="Ueki K."/>
        </authorList>
    </citation>
    <scope>NUCLEOTIDE SEQUENCE [LARGE SCALE GENOMIC DNA]</scope>
    <source>
        <strain evidence="2 3">E14</strain>
    </source>
</reference>
<dbReference type="Proteomes" id="UP001208567">
    <property type="component" value="Unassembled WGS sequence"/>
</dbReference>
<keyword evidence="1" id="KW-0472">Membrane</keyword>
<keyword evidence="1" id="KW-1133">Transmembrane helix</keyword>
<comment type="caution">
    <text evidence="2">The sequence shown here is derived from an EMBL/GenBank/DDBJ whole genome shotgun (WGS) entry which is preliminary data.</text>
</comment>
<evidence type="ECO:0000313" key="2">
    <source>
        <dbReference type="EMBL" id="GLC29263.1"/>
    </source>
</evidence>
<proteinExistence type="predicted"/>
<organism evidence="2 3">
    <name type="scientific">Clostridium omnivorum</name>
    <dbReference type="NCBI Taxonomy" id="1604902"/>
    <lineage>
        <taxon>Bacteria</taxon>
        <taxon>Bacillati</taxon>
        <taxon>Bacillota</taxon>
        <taxon>Clostridia</taxon>
        <taxon>Eubacteriales</taxon>
        <taxon>Clostridiaceae</taxon>
        <taxon>Clostridium</taxon>
    </lineage>
</organism>
<gene>
    <name evidence="2" type="ORF">bsdE14_06730</name>
</gene>
<sequence>MDNFYEQLVTTFKTTKYKMANSGVYVFLVLGFLAMILGSVIPSLLLLALSGGLFILKKKLFVEYEYEFTNGDIDIDKILEMKKRTRVISFNIKEVELIAPENSTYVKDFSNKPEKVLNFYPSTANTQIYVAMVTGGNERVQIRFVPDEKFLNLCYKYNPRAIKRS</sequence>
<keyword evidence="1" id="KW-0812">Transmembrane</keyword>
<dbReference type="RefSeq" id="WP_264848550.1">
    <property type="nucleotide sequence ID" value="NZ_BRXR01000001.1"/>
</dbReference>
<evidence type="ECO:0000256" key="1">
    <source>
        <dbReference type="SAM" id="Phobius"/>
    </source>
</evidence>
<evidence type="ECO:0000313" key="3">
    <source>
        <dbReference type="Proteomes" id="UP001208567"/>
    </source>
</evidence>
<dbReference type="EMBL" id="BRXR01000001">
    <property type="protein sequence ID" value="GLC29263.1"/>
    <property type="molecule type" value="Genomic_DNA"/>
</dbReference>
<protein>
    <submittedName>
        <fullName evidence="2">Uncharacterized protein</fullName>
    </submittedName>
</protein>
<dbReference type="Pfam" id="PF19601">
    <property type="entry name" value="DUF6106"/>
    <property type="match status" value="1"/>
</dbReference>